<organism evidence="3 4">
    <name type="scientific">Actinoallomurus vinaceus</name>
    <dbReference type="NCBI Taxonomy" id="1080074"/>
    <lineage>
        <taxon>Bacteria</taxon>
        <taxon>Bacillati</taxon>
        <taxon>Actinomycetota</taxon>
        <taxon>Actinomycetes</taxon>
        <taxon>Streptosporangiales</taxon>
        <taxon>Thermomonosporaceae</taxon>
        <taxon>Actinoallomurus</taxon>
    </lineage>
</organism>
<dbReference type="PANTHER" id="PTHR44103">
    <property type="entry name" value="PROPROTEIN CONVERTASE P"/>
    <property type="match status" value="1"/>
</dbReference>
<dbReference type="Gene3D" id="2.115.10.10">
    <property type="entry name" value="Tachylectin 2"/>
    <property type="match status" value="2"/>
</dbReference>
<dbReference type="Proteomes" id="UP001501442">
    <property type="component" value="Unassembled WGS sequence"/>
</dbReference>
<comment type="caution">
    <text evidence="3">The sequence shown here is derived from an EMBL/GenBank/DDBJ whole genome shotgun (WGS) entry which is preliminary data.</text>
</comment>
<dbReference type="EMBL" id="BAABHK010000015">
    <property type="protein sequence ID" value="GAA4635266.1"/>
    <property type="molecule type" value="Genomic_DNA"/>
</dbReference>
<evidence type="ECO:0000313" key="3">
    <source>
        <dbReference type="EMBL" id="GAA4635266.1"/>
    </source>
</evidence>
<dbReference type="Pfam" id="PF13517">
    <property type="entry name" value="FG-GAP_3"/>
    <property type="match status" value="2"/>
</dbReference>
<gene>
    <name evidence="3" type="ORF">GCM10023196_080070</name>
</gene>
<dbReference type="InterPro" id="IPR028994">
    <property type="entry name" value="Integrin_alpha_N"/>
</dbReference>
<feature type="signal peptide" evidence="2">
    <location>
        <begin position="1"/>
        <end position="38"/>
    </location>
</feature>
<evidence type="ECO:0000256" key="1">
    <source>
        <dbReference type="ARBA" id="ARBA00022729"/>
    </source>
</evidence>
<dbReference type="Gene3D" id="3.90.1720.10">
    <property type="entry name" value="endopeptidase domain like (from Nostoc punctiforme)"/>
    <property type="match status" value="1"/>
</dbReference>
<keyword evidence="1 2" id="KW-0732">Signal</keyword>
<accession>A0ABP8UPP1</accession>
<proteinExistence type="predicted"/>
<evidence type="ECO:0000313" key="4">
    <source>
        <dbReference type="Proteomes" id="UP001501442"/>
    </source>
</evidence>
<feature type="chain" id="PRO_5046578365" description="VCBS repeat protein" evidence="2">
    <location>
        <begin position="39"/>
        <end position="521"/>
    </location>
</feature>
<dbReference type="RefSeq" id="WP_345438231.1">
    <property type="nucleotide sequence ID" value="NZ_BAABHK010000015.1"/>
</dbReference>
<name>A0ABP8UPP1_9ACTN</name>
<evidence type="ECO:0008006" key="5">
    <source>
        <dbReference type="Google" id="ProtNLM"/>
    </source>
</evidence>
<protein>
    <recommendedName>
        <fullName evidence="5">VCBS repeat protein</fullName>
    </recommendedName>
</protein>
<sequence>MNSTLSRILGPCPRVALALCVGLAAALMTLATPRPAHAASTAGGAISRSEVLARARDWYNRKPALVYDSSRAADTLVADVDGAHRYGPDCSGYVSMAWHLVPGGSGGLNTWTLPSVSVAISRSDLKPGDMLDYTDEHAILFEAWESDHVHFSYYSFGATPIEHVTHVSFNDGTLAGWPTGDYQAYRYKNIVDDGPAPTRWVSSPADVNGDGKADVVALDDKGQLWLYPSSGQAVTDHVLSGRVRIGTGWGGFNQMYVADITGDGKADIVTLDTKGQLWLYPSTGQTVSDHVVSGAVRIGTGWGGFNRFITGDVTGDGKADIVTLDTKGQLWLYPSSGQAVTDHVLSGSVRIGTGWGGFGQMYVADITGDGKADIVTLDTKGQLWLYPSTGQTVSDHVLSGSVRIGTGWGGFAQLHVSDITGDHRSDVVALDDKGQLWLYPSSGQAVTDHVLSGKVRIGTGWGGFPTLLMNGDVTGDSGSDVIAMDTSGQLWLYPSSGQAVTDHVLSGKARIGTGWNAFTII</sequence>
<dbReference type="PANTHER" id="PTHR44103:SF1">
    <property type="entry name" value="PROPROTEIN CONVERTASE P"/>
    <property type="match status" value="1"/>
</dbReference>
<dbReference type="SUPFAM" id="SSF69318">
    <property type="entry name" value="Integrin alpha N-terminal domain"/>
    <property type="match status" value="1"/>
</dbReference>
<reference evidence="4" key="1">
    <citation type="journal article" date="2019" name="Int. J. Syst. Evol. Microbiol.">
        <title>The Global Catalogue of Microorganisms (GCM) 10K type strain sequencing project: providing services to taxonomists for standard genome sequencing and annotation.</title>
        <authorList>
            <consortium name="The Broad Institute Genomics Platform"/>
            <consortium name="The Broad Institute Genome Sequencing Center for Infectious Disease"/>
            <person name="Wu L."/>
            <person name="Ma J."/>
        </authorList>
    </citation>
    <scope>NUCLEOTIDE SEQUENCE [LARGE SCALE GENOMIC DNA]</scope>
    <source>
        <strain evidence="4">JCM 17939</strain>
    </source>
</reference>
<dbReference type="InterPro" id="IPR013517">
    <property type="entry name" value="FG-GAP"/>
</dbReference>
<keyword evidence="4" id="KW-1185">Reference proteome</keyword>
<evidence type="ECO:0000256" key="2">
    <source>
        <dbReference type="SAM" id="SignalP"/>
    </source>
</evidence>